<dbReference type="Pfam" id="PF00440">
    <property type="entry name" value="TetR_N"/>
    <property type="match status" value="1"/>
</dbReference>
<evidence type="ECO:0000259" key="5">
    <source>
        <dbReference type="PROSITE" id="PS50977"/>
    </source>
</evidence>
<keyword evidence="3" id="KW-0804">Transcription</keyword>
<feature type="domain" description="HTH tetR-type" evidence="5">
    <location>
        <begin position="25"/>
        <end position="85"/>
    </location>
</feature>
<feature type="DNA-binding region" description="H-T-H motif" evidence="4">
    <location>
        <begin position="48"/>
        <end position="67"/>
    </location>
</feature>
<proteinExistence type="predicted"/>
<dbReference type="RefSeq" id="WP_086723359.1">
    <property type="nucleotide sequence ID" value="NZ_MUBM01000030.1"/>
</dbReference>
<accession>A0ABV1VWE6</accession>
<protein>
    <submittedName>
        <fullName evidence="6">TetR/AcrR family transcriptional regulator</fullName>
    </submittedName>
</protein>
<gene>
    <name evidence="6" type="ORF">ABT317_04180</name>
</gene>
<evidence type="ECO:0000256" key="3">
    <source>
        <dbReference type="ARBA" id="ARBA00023163"/>
    </source>
</evidence>
<evidence type="ECO:0000313" key="7">
    <source>
        <dbReference type="Proteomes" id="UP001458415"/>
    </source>
</evidence>
<dbReference type="SUPFAM" id="SSF48498">
    <property type="entry name" value="Tetracyclin repressor-like, C-terminal domain"/>
    <property type="match status" value="1"/>
</dbReference>
<dbReference type="EMBL" id="JBEPCU010000032">
    <property type="protein sequence ID" value="MER6976253.1"/>
    <property type="molecule type" value="Genomic_DNA"/>
</dbReference>
<keyword evidence="1" id="KW-0805">Transcription regulation</keyword>
<dbReference type="Proteomes" id="UP001458415">
    <property type="component" value="Unassembled WGS sequence"/>
</dbReference>
<dbReference type="Gene3D" id="1.10.357.10">
    <property type="entry name" value="Tetracycline Repressor, domain 2"/>
    <property type="match status" value="1"/>
</dbReference>
<dbReference type="PANTHER" id="PTHR30055">
    <property type="entry name" value="HTH-TYPE TRANSCRIPTIONAL REGULATOR RUTR"/>
    <property type="match status" value="1"/>
</dbReference>
<comment type="caution">
    <text evidence="6">The sequence shown here is derived from an EMBL/GenBank/DDBJ whole genome shotgun (WGS) entry which is preliminary data.</text>
</comment>
<evidence type="ECO:0000256" key="4">
    <source>
        <dbReference type="PROSITE-ProRule" id="PRU00335"/>
    </source>
</evidence>
<dbReference type="Gene3D" id="1.10.10.60">
    <property type="entry name" value="Homeodomain-like"/>
    <property type="match status" value="1"/>
</dbReference>
<dbReference type="SUPFAM" id="SSF46689">
    <property type="entry name" value="Homeodomain-like"/>
    <property type="match status" value="1"/>
</dbReference>
<evidence type="ECO:0000313" key="6">
    <source>
        <dbReference type="EMBL" id="MER6976253.1"/>
    </source>
</evidence>
<organism evidence="6 7">
    <name type="scientific">Streptomyces carpinensis</name>
    <dbReference type="NCBI Taxonomy" id="66369"/>
    <lineage>
        <taxon>Bacteria</taxon>
        <taxon>Bacillati</taxon>
        <taxon>Actinomycetota</taxon>
        <taxon>Actinomycetes</taxon>
        <taxon>Kitasatosporales</taxon>
        <taxon>Streptomycetaceae</taxon>
        <taxon>Streptomyces</taxon>
    </lineage>
</organism>
<dbReference type="PRINTS" id="PR00455">
    <property type="entry name" value="HTHTETR"/>
</dbReference>
<reference evidence="6 7" key="1">
    <citation type="submission" date="2024-06" db="EMBL/GenBank/DDBJ databases">
        <title>The Natural Products Discovery Center: Release of the First 8490 Sequenced Strains for Exploring Actinobacteria Biosynthetic Diversity.</title>
        <authorList>
            <person name="Kalkreuter E."/>
            <person name="Kautsar S.A."/>
            <person name="Yang D."/>
            <person name="Bader C.D."/>
            <person name="Teijaro C.N."/>
            <person name="Fluegel L."/>
            <person name="Davis C.M."/>
            <person name="Simpson J.R."/>
            <person name="Lauterbach L."/>
            <person name="Steele A.D."/>
            <person name="Gui C."/>
            <person name="Meng S."/>
            <person name="Li G."/>
            <person name="Viehrig K."/>
            <person name="Ye F."/>
            <person name="Su P."/>
            <person name="Kiefer A.F."/>
            <person name="Nichols A."/>
            <person name="Cepeda A.J."/>
            <person name="Yan W."/>
            <person name="Fan B."/>
            <person name="Jiang Y."/>
            <person name="Adhikari A."/>
            <person name="Zheng C.-J."/>
            <person name="Schuster L."/>
            <person name="Cowan T.M."/>
            <person name="Smanski M.J."/>
            <person name="Chevrette M.G."/>
            <person name="De Carvalho L.P.S."/>
            <person name="Shen B."/>
        </authorList>
    </citation>
    <scope>NUCLEOTIDE SEQUENCE [LARGE SCALE GENOMIC DNA]</scope>
    <source>
        <strain evidence="6 7">NPDC000634</strain>
    </source>
</reference>
<dbReference type="InterPro" id="IPR041490">
    <property type="entry name" value="KstR2_TetR_C"/>
</dbReference>
<evidence type="ECO:0000256" key="1">
    <source>
        <dbReference type="ARBA" id="ARBA00023015"/>
    </source>
</evidence>
<dbReference type="InterPro" id="IPR036271">
    <property type="entry name" value="Tet_transcr_reg_TetR-rel_C_sf"/>
</dbReference>
<dbReference type="PROSITE" id="PS50977">
    <property type="entry name" value="HTH_TETR_2"/>
    <property type="match status" value="1"/>
</dbReference>
<name>A0ABV1VWE6_9ACTN</name>
<dbReference type="InterPro" id="IPR050109">
    <property type="entry name" value="HTH-type_TetR-like_transc_reg"/>
</dbReference>
<dbReference type="InterPro" id="IPR009057">
    <property type="entry name" value="Homeodomain-like_sf"/>
</dbReference>
<sequence length="224" mass="25172">MSRPSSSRIGKRRAAALSGNGAEYAAKRAELVQAAAEVFREKGLAAATLNDIAAKLGMDRATLYYYVGSKDELFQECVTETVVLNLARAKAIVSEDISPREKLQRLIAMLINSQVEHYPYMSVYMQEDMHKASAQDTKWAQQMVENTHRLERYFIDTIADGMEAGIFRSDLSKTLIANGLFGMTQWTHRWWVPVGGQSRYSADDLIHVFTSVLLDGIEVDDDKR</sequence>
<keyword evidence="2 4" id="KW-0238">DNA-binding</keyword>
<dbReference type="Pfam" id="PF17932">
    <property type="entry name" value="TetR_C_24"/>
    <property type="match status" value="1"/>
</dbReference>
<dbReference type="PANTHER" id="PTHR30055:SF234">
    <property type="entry name" value="HTH-TYPE TRANSCRIPTIONAL REGULATOR BETI"/>
    <property type="match status" value="1"/>
</dbReference>
<evidence type="ECO:0000256" key="2">
    <source>
        <dbReference type="ARBA" id="ARBA00023125"/>
    </source>
</evidence>
<keyword evidence="7" id="KW-1185">Reference proteome</keyword>
<dbReference type="InterPro" id="IPR001647">
    <property type="entry name" value="HTH_TetR"/>
</dbReference>